<keyword evidence="1" id="KW-1133">Transmembrane helix</keyword>
<protein>
    <submittedName>
        <fullName evidence="2">Uncharacterized protein</fullName>
    </submittedName>
</protein>
<proteinExistence type="predicted"/>
<organism evidence="2 3">
    <name type="scientific">Penicillium citrinum</name>
    <dbReference type="NCBI Taxonomy" id="5077"/>
    <lineage>
        <taxon>Eukaryota</taxon>
        <taxon>Fungi</taxon>
        <taxon>Dikarya</taxon>
        <taxon>Ascomycota</taxon>
        <taxon>Pezizomycotina</taxon>
        <taxon>Eurotiomycetes</taxon>
        <taxon>Eurotiomycetidae</taxon>
        <taxon>Eurotiales</taxon>
        <taxon>Aspergillaceae</taxon>
        <taxon>Penicillium</taxon>
    </lineage>
</organism>
<dbReference type="GeneID" id="81378646"/>
<dbReference type="EMBL" id="JAPQKT010000001">
    <property type="protein sequence ID" value="KAJ5242232.1"/>
    <property type="molecule type" value="Genomic_DNA"/>
</dbReference>
<keyword evidence="1" id="KW-0812">Transmembrane</keyword>
<sequence length="165" mass="19221">MAYKHYMSNVKPGCREDRVVHMWSQILQFYFPLANGNFGIERETYASEEGRGRVDLIVTKLRRSTLIKSLFLEAKRPPSENKQNSQHMWDQARDELQANIDKWTDRPANMAVFGVVAIGMFVKFYVVPQYRTRLEPLNGNDPCFSLLTQIQTVCQALLYIRTQID</sequence>
<gene>
    <name evidence="2" type="ORF">N7469_000559</name>
</gene>
<evidence type="ECO:0000256" key="1">
    <source>
        <dbReference type="SAM" id="Phobius"/>
    </source>
</evidence>
<dbReference type="RefSeq" id="XP_056505236.1">
    <property type="nucleotide sequence ID" value="XM_056639479.1"/>
</dbReference>
<keyword evidence="3" id="KW-1185">Reference proteome</keyword>
<name>A0A9W9PDW4_PENCI</name>
<reference evidence="2" key="1">
    <citation type="submission" date="2022-11" db="EMBL/GenBank/DDBJ databases">
        <authorList>
            <person name="Petersen C."/>
        </authorList>
    </citation>
    <scope>NUCLEOTIDE SEQUENCE</scope>
    <source>
        <strain evidence="2">IBT 23319</strain>
    </source>
</reference>
<dbReference type="OrthoDB" id="5315444at2759"/>
<keyword evidence="1" id="KW-0472">Membrane</keyword>
<evidence type="ECO:0000313" key="2">
    <source>
        <dbReference type="EMBL" id="KAJ5242232.1"/>
    </source>
</evidence>
<reference evidence="2" key="2">
    <citation type="journal article" date="2023" name="IMA Fungus">
        <title>Comparative genomic study of the Penicillium genus elucidates a diverse pangenome and 15 lateral gene transfer events.</title>
        <authorList>
            <person name="Petersen C."/>
            <person name="Sorensen T."/>
            <person name="Nielsen M.R."/>
            <person name="Sondergaard T.E."/>
            <person name="Sorensen J.L."/>
            <person name="Fitzpatrick D.A."/>
            <person name="Frisvad J.C."/>
            <person name="Nielsen K.L."/>
        </authorList>
    </citation>
    <scope>NUCLEOTIDE SEQUENCE</scope>
    <source>
        <strain evidence="2">IBT 23319</strain>
    </source>
</reference>
<evidence type="ECO:0000313" key="3">
    <source>
        <dbReference type="Proteomes" id="UP001147733"/>
    </source>
</evidence>
<comment type="caution">
    <text evidence="2">The sequence shown here is derived from an EMBL/GenBank/DDBJ whole genome shotgun (WGS) entry which is preliminary data.</text>
</comment>
<feature type="transmembrane region" description="Helical" evidence="1">
    <location>
        <begin position="108"/>
        <end position="126"/>
    </location>
</feature>
<dbReference type="AlphaFoldDB" id="A0A9W9PDW4"/>
<dbReference type="Proteomes" id="UP001147733">
    <property type="component" value="Unassembled WGS sequence"/>
</dbReference>
<accession>A0A9W9PDW4</accession>